<dbReference type="RefSeq" id="WP_100289302.1">
    <property type="nucleotide sequence ID" value="NZ_PHHA01000021.1"/>
</dbReference>
<proteinExistence type="predicted"/>
<sequence>MLIPSRNKPHTLPIGIWLNGDTVEFVWFDQHETIQMCQIVPAQLSDYHAFIHHRLEQKTIDDQEIQYHFQFITAILPHRIWSKTLIIPHLLTDQECEQQCRYTLHHELPMPLEQVWYDYCYTPISHPTQASTSTNLTIFALTKDSAQAHMALFPGIDISVLDHAAHAILRAFYYLRPELQSDPEILWVYQDDNACLAFQNYPHELRIVQQESSNLNILLAKFRQRYIYEPDRCIIYRNLSESEELPEYFEELKTIFPVMALGCALWGRDNKAAQQAAREEAEKQRTSHKQIPYQYEMD</sequence>
<dbReference type="OrthoDB" id="5686413at2"/>
<dbReference type="AlphaFoldDB" id="A0A2M8S0Q4"/>
<keyword evidence="2" id="KW-1185">Reference proteome</keyword>
<evidence type="ECO:0008006" key="3">
    <source>
        <dbReference type="Google" id="ProtNLM"/>
    </source>
</evidence>
<dbReference type="InterPro" id="IPR005883">
    <property type="entry name" value="PilM"/>
</dbReference>
<evidence type="ECO:0000313" key="2">
    <source>
        <dbReference type="Proteomes" id="UP000229329"/>
    </source>
</evidence>
<gene>
    <name evidence="1" type="ORF">CVP05_09315</name>
</gene>
<reference evidence="1 2" key="1">
    <citation type="submission" date="2017-11" db="EMBL/GenBank/DDBJ databases">
        <title>Reclassification of Bisgaard taxon 7 as Conservatibacter flavescens gen. nov., sp. nov.</title>
        <authorList>
            <person name="Christensen H."/>
        </authorList>
    </citation>
    <scope>NUCLEOTIDE SEQUENCE [LARGE SCALE GENOMIC DNA]</scope>
    <source>
        <strain evidence="1 2">7_4</strain>
    </source>
</reference>
<protein>
    <recommendedName>
        <fullName evidence="3">Competence protein ComA</fullName>
    </recommendedName>
</protein>
<dbReference type="Proteomes" id="UP000229329">
    <property type="component" value="Unassembled WGS sequence"/>
</dbReference>
<comment type="caution">
    <text evidence="1">The sequence shown here is derived from an EMBL/GenBank/DDBJ whole genome shotgun (WGS) entry which is preliminary data.</text>
</comment>
<organism evidence="1 2">
    <name type="scientific">Conservatibacter flavescens</name>
    <dbReference type="NCBI Taxonomy" id="28161"/>
    <lineage>
        <taxon>Bacteria</taxon>
        <taxon>Pseudomonadati</taxon>
        <taxon>Pseudomonadota</taxon>
        <taxon>Gammaproteobacteria</taxon>
        <taxon>Pasteurellales</taxon>
        <taxon>Pasteurellaceae</taxon>
        <taxon>Conservatibacter</taxon>
    </lineage>
</organism>
<accession>A0A2M8S0Q4</accession>
<evidence type="ECO:0000313" key="1">
    <source>
        <dbReference type="EMBL" id="PJG84730.1"/>
    </source>
</evidence>
<name>A0A2M8S0Q4_9PAST</name>
<dbReference type="Pfam" id="PF11104">
    <property type="entry name" value="PilM_2"/>
    <property type="match status" value="1"/>
</dbReference>
<dbReference type="EMBL" id="PHHA01000021">
    <property type="protein sequence ID" value="PJG84730.1"/>
    <property type="molecule type" value="Genomic_DNA"/>
</dbReference>